<evidence type="ECO:0000313" key="9">
    <source>
        <dbReference type="EMBL" id="QQP91644.1"/>
    </source>
</evidence>
<feature type="transmembrane region" description="Helical" evidence="8">
    <location>
        <begin position="392"/>
        <end position="415"/>
    </location>
</feature>
<dbReference type="InterPro" id="IPR000060">
    <property type="entry name" value="BCCT_transptr"/>
</dbReference>
<evidence type="ECO:0000256" key="1">
    <source>
        <dbReference type="ARBA" id="ARBA00004651"/>
    </source>
</evidence>
<feature type="transmembrane region" description="Helical" evidence="8">
    <location>
        <begin position="313"/>
        <end position="330"/>
    </location>
</feature>
<evidence type="ECO:0000256" key="4">
    <source>
        <dbReference type="ARBA" id="ARBA00022475"/>
    </source>
</evidence>
<feature type="transmembrane region" description="Helical" evidence="8">
    <location>
        <begin position="342"/>
        <end position="360"/>
    </location>
</feature>
<keyword evidence="7 8" id="KW-0472">Membrane</keyword>
<comment type="similarity">
    <text evidence="2">Belongs to the BCCT transporter (TC 2.A.15) family.</text>
</comment>
<protein>
    <submittedName>
        <fullName evidence="9">BCCT family transporter</fullName>
    </submittedName>
</protein>
<feature type="transmembrane region" description="Helical" evidence="8">
    <location>
        <begin position="88"/>
        <end position="108"/>
    </location>
</feature>
<gene>
    <name evidence="9" type="ORF">IGS68_10750</name>
</gene>
<accession>A0ABX7BB72</accession>
<keyword evidence="10" id="KW-1185">Reference proteome</keyword>
<feature type="transmembrane region" description="Helical" evidence="8">
    <location>
        <begin position="467"/>
        <end position="487"/>
    </location>
</feature>
<name>A0ABX7BB72_9PROT</name>
<organism evidence="9 10">
    <name type="scientific">Skermanella cutis</name>
    <dbReference type="NCBI Taxonomy" id="2775420"/>
    <lineage>
        <taxon>Bacteria</taxon>
        <taxon>Pseudomonadati</taxon>
        <taxon>Pseudomonadota</taxon>
        <taxon>Alphaproteobacteria</taxon>
        <taxon>Rhodospirillales</taxon>
        <taxon>Azospirillaceae</taxon>
        <taxon>Skermanella</taxon>
    </lineage>
</organism>
<evidence type="ECO:0000256" key="2">
    <source>
        <dbReference type="ARBA" id="ARBA00005658"/>
    </source>
</evidence>
<dbReference type="Proteomes" id="UP000595197">
    <property type="component" value="Chromosome"/>
</dbReference>
<keyword evidence="5 8" id="KW-0812">Transmembrane</keyword>
<evidence type="ECO:0000256" key="6">
    <source>
        <dbReference type="ARBA" id="ARBA00022989"/>
    </source>
</evidence>
<dbReference type="EMBL" id="CP067420">
    <property type="protein sequence ID" value="QQP91644.1"/>
    <property type="molecule type" value="Genomic_DNA"/>
</dbReference>
<dbReference type="InterPro" id="IPR018093">
    <property type="entry name" value="BCCT_CS"/>
</dbReference>
<dbReference type="PANTHER" id="PTHR30047:SF7">
    <property type="entry name" value="HIGH-AFFINITY CHOLINE TRANSPORT PROTEIN"/>
    <property type="match status" value="1"/>
</dbReference>
<keyword evidence="4" id="KW-1003">Cell membrane</keyword>
<proteinExistence type="inferred from homology"/>
<comment type="subcellular location">
    <subcellularLocation>
        <location evidence="1">Cell membrane</location>
        <topology evidence="1">Multi-pass membrane protein</topology>
    </subcellularLocation>
</comment>
<keyword evidence="6 8" id="KW-1133">Transmembrane helix</keyword>
<sequence length="658" mass="71412">MGQKTINPPVFWGASLIIVALLAVGIIYPKESEEMFASVQSSIIEGFGWLYILSVAAFVFICIYLALSRSGNLKLGPDDSEPDFSYPSWIAMLFAAGMGIGLMFFAVAEPIQHYATPPEVAPLSMEAAREAMVITFVHWGVHAWAIYAIVGLSLAYFSFRYNLPLTIRSGLYPLFKNRINGPIGNAVDIFAICGTLFGIATSLGFGVLQINAGLNYLLGWPVGLSVQIPLIAVITALATVSVVTGLDVGIRRLSELNLICAILLMVFVLAVGPTTFLLKAFVQNIGTYLDHFFVRTFTLYAYEPKGWLSSWTLFYWAWWIAWSPFVGMFIARISRGRTVRQFIGGVLFIPTGFSFLWMTVFGNTAISLDMGVAAGAITQAVSADVSVALFQFFTYLPLPSVTSTLAVLLVAVFFVTSSDSGSMVIDTIAAGGSDNTPLWQRVYWCALEGTAAALLLLAGGLTALQTMTLISALPFTFIMIMLAAGLIRGMQADLARGSTVPAAVPATELSWRQRLELSLHTPHRDDVARFLTGTVSPALEMVAQEMRGRGLTVMVGADGDDGIALTVPATEVRSFVYGVRPIRQLLPAYTAAEAASTEERRPHSWAARTFFSDGSRGYDVMGFTREQIVSDVVAQYERYQALTQSKATALYITSPDPA</sequence>
<feature type="transmembrane region" description="Helical" evidence="8">
    <location>
        <begin position="139"/>
        <end position="159"/>
    </location>
</feature>
<dbReference type="RefSeq" id="WP_201079772.1">
    <property type="nucleotide sequence ID" value="NZ_CP067420.1"/>
</dbReference>
<evidence type="ECO:0000256" key="5">
    <source>
        <dbReference type="ARBA" id="ARBA00022692"/>
    </source>
</evidence>
<reference evidence="9" key="1">
    <citation type="submission" date="2021-02" db="EMBL/GenBank/DDBJ databases">
        <title>Skermanella TT6 skin isolate.</title>
        <authorList>
            <person name="Lee K."/>
            <person name="Ganzorig M."/>
        </authorList>
    </citation>
    <scope>NUCLEOTIDE SEQUENCE</scope>
    <source>
        <strain evidence="9">TT6</strain>
    </source>
</reference>
<keyword evidence="3" id="KW-0813">Transport</keyword>
<feature type="transmembrane region" description="Helical" evidence="8">
    <location>
        <begin position="186"/>
        <end position="208"/>
    </location>
</feature>
<dbReference type="Pfam" id="PF02028">
    <property type="entry name" value="BCCT"/>
    <property type="match status" value="1"/>
</dbReference>
<feature type="transmembrane region" description="Helical" evidence="8">
    <location>
        <begin position="48"/>
        <end position="67"/>
    </location>
</feature>
<dbReference type="PROSITE" id="PS01303">
    <property type="entry name" value="BCCT"/>
    <property type="match status" value="1"/>
</dbReference>
<feature type="transmembrane region" description="Helical" evidence="8">
    <location>
        <begin position="228"/>
        <end position="246"/>
    </location>
</feature>
<feature type="transmembrane region" description="Helical" evidence="8">
    <location>
        <begin position="442"/>
        <end position="461"/>
    </location>
</feature>
<evidence type="ECO:0000256" key="8">
    <source>
        <dbReference type="SAM" id="Phobius"/>
    </source>
</evidence>
<dbReference type="PANTHER" id="PTHR30047">
    <property type="entry name" value="HIGH-AFFINITY CHOLINE TRANSPORT PROTEIN-RELATED"/>
    <property type="match status" value="1"/>
</dbReference>
<evidence type="ECO:0000256" key="3">
    <source>
        <dbReference type="ARBA" id="ARBA00022448"/>
    </source>
</evidence>
<feature type="transmembrane region" description="Helical" evidence="8">
    <location>
        <begin position="258"/>
        <end position="282"/>
    </location>
</feature>
<evidence type="ECO:0000256" key="7">
    <source>
        <dbReference type="ARBA" id="ARBA00023136"/>
    </source>
</evidence>
<feature type="transmembrane region" description="Helical" evidence="8">
    <location>
        <begin position="9"/>
        <end position="28"/>
    </location>
</feature>
<dbReference type="NCBIfam" id="TIGR00842">
    <property type="entry name" value="bcct"/>
    <property type="match status" value="1"/>
</dbReference>
<evidence type="ECO:0000313" key="10">
    <source>
        <dbReference type="Proteomes" id="UP000595197"/>
    </source>
</evidence>